<dbReference type="Gene3D" id="3.40.50.150">
    <property type="entry name" value="Vaccinia Virus protein VP39"/>
    <property type="match status" value="1"/>
</dbReference>
<dbReference type="Pfam" id="PF02086">
    <property type="entry name" value="MethyltransfD12"/>
    <property type="match status" value="1"/>
</dbReference>
<dbReference type="GO" id="GO:0009007">
    <property type="term" value="F:site-specific DNA-methyltransferase (adenine-specific) activity"/>
    <property type="evidence" value="ECO:0007669"/>
    <property type="project" value="UniProtKB-EC"/>
</dbReference>
<proteinExistence type="predicted"/>
<evidence type="ECO:0000256" key="1">
    <source>
        <dbReference type="ARBA" id="ARBA00022603"/>
    </source>
</evidence>
<evidence type="ECO:0008006" key="5">
    <source>
        <dbReference type="Google" id="ProtNLM"/>
    </source>
</evidence>
<keyword evidence="3" id="KW-0949">S-adenosyl-L-methionine</keyword>
<dbReference type="PRINTS" id="PR00505">
    <property type="entry name" value="D12N6MTFRASE"/>
</dbReference>
<evidence type="ECO:0000256" key="2">
    <source>
        <dbReference type="ARBA" id="ARBA00022679"/>
    </source>
</evidence>
<accession>A0A6C0IM40</accession>
<reference evidence="4" key="1">
    <citation type="journal article" date="2020" name="Nature">
        <title>Giant virus diversity and host interactions through global metagenomics.</title>
        <authorList>
            <person name="Schulz F."/>
            <person name="Roux S."/>
            <person name="Paez-Espino D."/>
            <person name="Jungbluth S."/>
            <person name="Walsh D.A."/>
            <person name="Denef V.J."/>
            <person name="McMahon K.D."/>
            <person name="Konstantinidis K.T."/>
            <person name="Eloe-Fadrosh E.A."/>
            <person name="Kyrpides N.C."/>
            <person name="Woyke T."/>
        </authorList>
    </citation>
    <scope>NUCLEOTIDE SEQUENCE</scope>
    <source>
        <strain evidence="4">GVMAG-M-3300024258-14</strain>
    </source>
</reference>
<dbReference type="AlphaFoldDB" id="A0A6C0IM40"/>
<name>A0A6C0IM40_9ZZZZ</name>
<dbReference type="InterPro" id="IPR012327">
    <property type="entry name" value="MeTrfase_D12"/>
</dbReference>
<evidence type="ECO:0000256" key="3">
    <source>
        <dbReference type="ARBA" id="ARBA00022691"/>
    </source>
</evidence>
<keyword evidence="1" id="KW-0489">Methyltransferase</keyword>
<dbReference type="GO" id="GO:0032259">
    <property type="term" value="P:methylation"/>
    <property type="evidence" value="ECO:0007669"/>
    <property type="project" value="UniProtKB-KW"/>
</dbReference>
<dbReference type="GO" id="GO:0009307">
    <property type="term" value="P:DNA restriction-modification system"/>
    <property type="evidence" value="ECO:0007669"/>
    <property type="project" value="InterPro"/>
</dbReference>
<organism evidence="4">
    <name type="scientific">viral metagenome</name>
    <dbReference type="NCBI Taxonomy" id="1070528"/>
    <lineage>
        <taxon>unclassified sequences</taxon>
        <taxon>metagenomes</taxon>
        <taxon>organismal metagenomes</taxon>
    </lineage>
</organism>
<dbReference type="SUPFAM" id="SSF53335">
    <property type="entry name" value="S-adenosyl-L-methionine-dependent methyltransferases"/>
    <property type="match status" value="1"/>
</dbReference>
<evidence type="ECO:0000313" key="4">
    <source>
        <dbReference type="EMBL" id="QHT94052.1"/>
    </source>
</evidence>
<protein>
    <recommendedName>
        <fullName evidence="5">Methyltransferase</fullName>
    </recommendedName>
</protein>
<dbReference type="EMBL" id="MN740213">
    <property type="protein sequence ID" value="QHT94052.1"/>
    <property type="molecule type" value="Genomic_DNA"/>
</dbReference>
<sequence length="58" mass="6569">MKESNTIKPLLKWVGGKTQIMSELFQEFPSEINNYHEIFLGGGSVLHLLTFQTPIFSA</sequence>
<keyword evidence="2" id="KW-0808">Transferase</keyword>
<dbReference type="InterPro" id="IPR029063">
    <property type="entry name" value="SAM-dependent_MTases_sf"/>
</dbReference>